<protein>
    <submittedName>
        <fullName evidence="3">Neurofibromin-like</fullName>
    </submittedName>
</protein>
<gene>
    <name evidence="3" type="primary">LOC113058940</name>
</gene>
<dbReference type="PANTHER" id="PTHR10194:SF142">
    <property type="entry name" value="NEUROFIBROMIN"/>
    <property type="match status" value="1"/>
</dbReference>
<dbReference type="GeneID" id="113058940"/>
<evidence type="ECO:0000313" key="3">
    <source>
        <dbReference type="RefSeq" id="XP_026082974.1"/>
    </source>
</evidence>
<accession>A0A6P6LEI8</accession>
<dbReference type="OrthoDB" id="28245at2759"/>
<reference evidence="3" key="1">
    <citation type="submission" date="2025-08" db="UniProtKB">
        <authorList>
            <consortium name="RefSeq"/>
        </authorList>
    </citation>
    <scope>IDENTIFICATION</scope>
    <source>
        <strain evidence="3">Wakin</strain>
        <tissue evidence="3">Muscle</tissue>
    </source>
</reference>
<dbReference type="RefSeq" id="XP_026082974.1">
    <property type="nucleotide sequence ID" value="XM_026227189.1"/>
</dbReference>
<keyword evidence="2" id="KW-1185">Reference proteome</keyword>
<proteinExistence type="predicted"/>
<name>A0A6P6LEI8_CARAU</name>
<keyword evidence="1" id="KW-0597">Phosphoprotein</keyword>
<organism evidence="2 3">
    <name type="scientific">Carassius auratus</name>
    <name type="common">Goldfish</name>
    <dbReference type="NCBI Taxonomy" id="7957"/>
    <lineage>
        <taxon>Eukaryota</taxon>
        <taxon>Metazoa</taxon>
        <taxon>Chordata</taxon>
        <taxon>Craniata</taxon>
        <taxon>Vertebrata</taxon>
        <taxon>Euteleostomi</taxon>
        <taxon>Actinopterygii</taxon>
        <taxon>Neopterygii</taxon>
        <taxon>Teleostei</taxon>
        <taxon>Ostariophysi</taxon>
        <taxon>Cypriniformes</taxon>
        <taxon>Cyprinidae</taxon>
        <taxon>Cyprininae</taxon>
        <taxon>Carassius</taxon>
    </lineage>
</organism>
<dbReference type="AlphaFoldDB" id="A0A6P6LEI8"/>
<sequence>MAAHKPVEWVQAIINRFDEQLPIKTGQQSTHTKVSTEHNKECLINISKYKFALVINGLTNILKNVNNMSSSLAEKNLYLSQLIILDTLEKCLAGQPKDCLRLDEAMLVKQLLPEICHFLHSYREGQHHAAQLRSSASAVLFSLSCNNFNAVFSRISTRLQELTVCTEDTVDVHDIELIQYINVDCSKLKRLLQETVLKFKSLKKPAQLAVISSLEKCGFSGAVGNRTNAEKLFPQ</sequence>
<dbReference type="Proteomes" id="UP000515129">
    <property type="component" value="Chromosome 40"/>
</dbReference>
<dbReference type="PANTHER" id="PTHR10194">
    <property type="entry name" value="RAS GTPASE-ACTIVATING PROTEINS"/>
    <property type="match status" value="1"/>
</dbReference>
<evidence type="ECO:0000256" key="1">
    <source>
        <dbReference type="ARBA" id="ARBA00022553"/>
    </source>
</evidence>
<evidence type="ECO:0000313" key="2">
    <source>
        <dbReference type="Proteomes" id="UP000515129"/>
    </source>
</evidence>
<dbReference type="InterPro" id="IPR039360">
    <property type="entry name" value="Ras_GTPase"/>
</dbReference>
<dbReference type="KEGG" id="caua:113058940"/>